<sequence>MADRISNLPQHILHHILCLLPQEKAVQTSVLSKSWRYLGSTRPKFEFRRSPYQPFKHTDLTALDKTLQRYYDQNLSIQQFIVDIKCYRINFETISLLEKWVPIVVTNMGAKTLSLSLHLANAFVVPSAVLRAEFLEELYLSHCHLKPVDFTEKLSLKRLQSFPLSLSP</sequence>
<dbReference type="Proteomes" id="UP001632038">
    <property type="component" value="Unassembled WGS sequence"/>
</dbReference>
<name>A0ABD3DJ98_9LAMI</name>
<dbReference type="AlphaFoldDB" id="A0ABD3DJ98"/>
<dbReference type="PANTHER" id="PTHR31639:SF42">
    <property type="entry name" value="OS02G0160200 PROTEIN"/>
    <property type="match status" value="1"/>
</dbReference>
<dbReference type="PANTHER" id="PTHR31639">
    <property type="entry name" value="F-BOX PROTEIN-LIKE"/>
    <property type="match status" value="1"/>
</dbReference>
<evidence type="ECO:0000313" key="3">
    <source>
        <dbReference type="Proteomes" id="UP001632038"/>
    </source>
</evidence>
<organism evidence="2 3">
    <name type="scientific">Castilleja foliolosa</name>
    <dbReference type="NCBI Taxonomy" id="1961234"/>
    <lineage>
        <taxon>Eukaryota</taxon>
        <taxon>Viridiplantae</taxon>
        <taxon>Streptophyta</taxon>
        <taxon>Embryophyta</taxon>
        <taxon>Tracheophyta</taxon>
        <taxon>Spermatophyta</taxon>
        <taxon>Magnoliopsida</taxon>
        <taxon>eudicotyledons</taxon>
        <taxon>Gunneridae</taxon>
        <taxon>Pentapetalae</taxon>
        <taxon>asterids</taxon>
        <taxon>lamiids</taxon>
        <taxon>Lamiales</taxon>
        <taxon>Orobanchaceae</taxon>
        <taxon>Pedicularideae</taxon>
        <taxon>Castillejinae</taxon>
        <taxon>Castilleja</taxon>
    </lineage>
</organism>
<evidence type="ECO:0000313" key="2">
    <source>
        <dbReference type="EMBL" id="KAL3642198.1"/>
    </source>
</evidence>
<accession>A0ABD3DJ98</accession>
<feature type="domain" description="F-box" evidence="1">
    <location>
        <begin position="2"/>
        <end position="50"/>
    </location>
</feature>
<dbReference type="Gene3D" id="1.20.1280.50">
    <property type="match status" value="1"/>
</dbReference>
<dbReference type="PROSITE" id="PS50181">
    <property type="entry name" value="FBOX"/>
    <property type="match status" value="1"/>
</dbReference>
<gene>
    <name evidence="2" type="ORF">CASFOL_013013</name>
</gene>
<dbReference type="InterPro" id="IPR001810">
    <property type="entry name" value="F-box_dom"/>
</dbReference>
<evidence type="ECO:0000259" key="1">
    <source>
        <dbReference type="PROSITE" id="PS50181"/>
    </source>
</evidence>
<proteinExistence type="predicted"/>
<dbReference type="EMBL" id="JAVIJP010000016">
    <property type="protein sequence ID" value="KAL3642198.1"/>
    <property type="molecule type" value="Genomic_DNA"/>
</dbReference>
<reference evidence="3" key="1">
    <citation type="journal article" date="2024" name="IScience">
        <title>Strigolactones Initiate the Formation of Haustorium-like Structures in Castilleja.</title>
        <authorList>
            <person name="Buerger M."/>
            <person name="Peterson D."/>
            <person name="Chory J."/>
        </authorList>
    </citation>
    <scope>NUCLEOTIDE SEQUENCE [LARGE SCALE GENOMIC DNA]</scope>
</reference>
<comment type="caution">
    <text evidence="2">The sequence shown here is derived from an EMBL/GenBank/DDBJ whole genome shotgun (WGS) entry which is preliminary data.</text>
</comment>
<keyword evidence="3" id="KW-1185">Reference proteome</keyword>
<protein>
    <recommendedName>
        <fullName evidence="1">F-box domain-containing protein</fullName>
    </recommendedName>
</protein>
<dbReference type="SUPFAM" id="SSF81383">
    <property type="entry name" value="F-box domain"/>
    <property type="match status" value="1"/>
</dbReference>
<dbReference type="Pfam" id="PF00646">
    <property type="entry name" value="F-box"/>
    <property type="match status" value="1"/>
</dbReference>
<dbReference type="InterPro" id="IPR036047">
    <property type="entry name" value="F-box-like_dom_sf"/>
</dbReference>